<organism evidence="2 3">
    <name type="scientific">Purpureocillium lilacinum</name>
    <name type="common">Paecilomyces lilacinus</name>
    <dbReference type="NCBI Taxonomy" id="33203"/>
    <lineage>
        <taxon>Eukaryota</taxon>
        <taxon>Fungi</taxon>
        <taxon>Dikarya</taxon>
        <taxon>Ascomycota</taxon>
        <taxon>Pezizomycotina</taxon>
        <taxon>Sordariomycetes</taxon>
        <taxon>Hypocreomycetidae</taxon>
        <taxon>Hypocreales</taxon>
        <taxon>Ophiocordycipitaceae</taxon>
        <taxon>Purpureocillium</taxon>
    </lineage>
</organism>
<accession>A0A2U3ELD7</accession>
<evidence type="ECO:0000313" key="2">
    <source>
        <dbReference type="EMBL" id="PWI75328.1"/>
    </source>
</evidence>
<proteinExistence type="predicted"/>
<feature type="region of interest" description="Disordered" evidence="1">
    <location>
        <begin position="34"/>
        <end position="68"/>
    </location>
</feature>
<gene>
    <name evidence="2" type="ORF">PCL_05986</name>
</gene>
<sequence>MREEEEEGIGHWSAVPAQLVHEPIRSQLGLRTPLPVENEAGCGGASSPGRGGRRPSHRQDVVGRESRCVVGGRRWDRAAGTGVEGHPGGEGRGRALKHSNGCAALRVSGLQCTPARASSGTRPGGGPLP</sequence>
<dbReference type="AlphaFoldDB" id="A0A2U3ELD7"/>
<dbReference type="EMBL" id="LCWV01000002">
    <property type="protein sequence ID" value="PWI75328.1"/>
    <property type="molecule type" value="Genomic_DNA"/>
</dbReference>
<name>A0A2U3ELD7_PURLI</name>
<evidence type="ECO:0000313" key="3">
    <source>
        <dbReference type="Proteomes" id="UP000245956"/>
    </source>
</evidence>
<reference evidence="2 3" key="1">
    <citation type="journal article" date="2016" name="Front. Microbiol.">
        <title>Genome and transcriptome sequences reveal the specific parasitism of the nematophagous Purpureocillium lilacinum 36-1.</title>
        <authorList>
            <person name="Xie J."/>
            <person name="Li S."/>
            <person name="Mo C."/>
            <person name="Xiao X."/>
            <person name="Peng D."/>
            <person name="Wang G."/>
            <person name="Xiao Y."/>
        </authorList>
    </citation>
    <scope>NUCLEOTIDE SEQUENCE [LARGE SCALE GENOMIC DNA]</scope>
    <source>
        <strain evidence="2 3">36-1</strain>
    </source>
</reference>
<evidence type="ECO:0000256" key="1">
    <source>
        <dbReference type="SAM" id="MobiDB-lite"/>
    </source>
</evidence>
<feature type="compositionally biased region" description="Gly residues" evidence="1">
    <location>
        <begin position="41"/>
        <end position="50"/>
    </location>
</feature>
<feature type="compositionally biased region" description="Basic and acidic residues" evidence="1">
    <location>
        <begin position="57"/>
        <end position="68"/>
    </location>
</feature>
<protein>
    <submittedName>
        <fullName evidence="2">Uncharacterized protein</fullName>
    </submittedName>
</protein>
<comment type="caution">
    <text evidence="2">The sequence shown here is derived from an EMBL/GenBank/DDBJ whole genome shotgun (WGS) entry which is preliminary data.</text>
</comment>
<dbReference type="Proteomes" id="UP000245956">
    <property type="component" value="Unassembled WGS sequence"/>
</dbReference>